<dbReference type="PANTHER" id="PTHR30520:SF8">
    <property type="entry name" value="NITRITE TRANSPORTER NIRC"/>
    <property type="match status" value="1"/>
</dbReference>
<keyword evidence="8" id="KW-1185">Reference proteome</keyword>
<feature type="transmembrane region" description="Helical" evidence="6">
    <location>
        <begin position="27"/>
        <end position="50"/>
    </location>
</feature>
<comment type="subcellular location">
    <subcellularLocation>
        <location evidence="1">Membrane</location>
        <topology evidence="1">Multi-pass membrane protein</topology>
    </subcellularLocation>
</comment>
<dbReference type="Proteomes" id="UP000067625">
    <property type="component" value="Chromosome"/>
</dbReference>
<evidence type="ECO:0000313" key="8">
    <source>
        <dbReference type="Proteomes" id="UP000067625"/>
    </source>
</evidence>
<dbReference type="PROSITE" id="PS01006">
    <property type="entry name" value="FORMATE_NITRITE_TP_2"/>
    <property type="match status" value="1"/>
</dbReference>
<reference evidence="8" key="1">
    <citation type="submission" date="2015-08" db="EMBL/GenBank/DDBJ databases">
        <title>Genome sequencing project for genomic taxonomy and phylogenomics of Bacillus-like bacteria.</title>
        <authorList>
            <person name="Liu B."/>
            <person name="Wang J."/>
            <person name="Zhu Y."/>
            <person name="Liu G."/>
            <person name="Chen Q."/>
            <person name="Chen Z."/>
            <person name="Lan J."/>
            <person name="Che J."/>
            <person name="Ge C."/>
            <person name="Shi H."/>
            <person name="Pan Z."/>
            <person name="Liu X."/>
        </authorList>
    </citation>
    <scope>NUCLEOTIDE SEQUENCE [LARGE SCALE GENOMIC DNA]</scope>
    <source>
        <strain evidence="8">FJAT-4402</strain>
    </source>
</reference>
<dbReference type="PANTHER" id="PTHR30520">
    <property type="entry name" value="FORMATE TRANSPORTER-RELATED"/>
    <property type="match status" value="1"/>
</dbReference>
<evidence type="ECO:0000313" key="7">
    <source>
        <dbReference type="EMBL" id="ALC83440.1"/>
    </source>
</evidence>
<dbReference type="InterPro" id="IPR023271">
    <property type="entry name" value="Aquaporin-like"/>
</dbReference>
<evidence type="ECO:0000256" key="5">
    <source>
        <dbReference type="ARBA" id="ARBA00049660"/>
    </source>
</evidence>
<evidence type="ECO:0000256" key="4">
    <source>
        <dbReference type="ARBA" id="ARBA00023136"/>
    </source>
</evidence>
<name>A0A0M4GC36_9BACI</name>
<keyword evidence="2 6" id="KW-0812">Transmembrane</keyword>
<dbReference type="STRING" id="1441095.AM592_19245"/>
<dbReference type="NCBIfam" id="TIGR00790">
    <property type="entry name" value="fnt"/>
    <property type="match status" value="1"/>
</dbReference>
<feature type="transmembrane region" description="Helical" evidence="6">
    <location>
        <begin position="108"/>
        <end position="132"/>
    </location>
</feature>
<comment type="similarity">
    <text evidence="5">Belongs to the FNT transporter (TC 1.A.16) family.</text>
</comment>
<feature type="transmembrane region" description="Helical" evidence="6">
    <location>
        <begin position="186"/>
        <end position="215"/>
    </location>
</feature>
<dbReference type="Pfam" id="PF01226">
    <property type="entry name" value="Form_Nir_trans"/>
    <property type="match status" value="1"/>
</dbReference>
<dbReference type="RefSeq" id="WP_053605289.1">
    <property type="nucleotide sequence ID" value="NZ_CP012600.1"/>
</dbReference>
<sequence>MYKETLETMGNLAEQKTKMILEYPMRYLLSSSLAGAYVGFGIVLIFILGGQFSAVKSPFTTMIMGVSFALALLLVVFSGAELFTGNHMIYTISTLSGKSTIIDTLRNWVYCYAGNAFGALVLCLLIIGSGIFSNLPMDHFLYEAANKKMHLSTSNLFFRGILCNWLVCLAIWMAMKTKSESAKIILIFWCLFAFVSSGYEHSIANMTVLLLALLLPHPETITWAGLVHNLIPVTLGNIVGGALFVGAAYWFIGQPKRNLAIRKSKGKISMVK</sequence>
<gene>
    <name evidence="7" type="ORF">AM592_19245</name>
</gene>
<keyword evidence="4 6" id="KW-0472">Membrane</keyword>
<feature type="transmembrane region" description="Helical" evidence="6">
    <location>
        <begin position="230"/>
        <end position="252"/>
    </location>
</feature>
<proteinExistence type="inferred from homology"/>
<dbReference type="GO" id="GO:0005886">
    <property type="term" value="C:plasma membrane"/>
    <property type="evidence" value="ECO:0007669"/>
    <property type="project" value="TreeGrafter"/>
</dbReference>
<dbReference type="InterPro" id="IPR024002">
    <property type="entry name" value="For/NO2_transpt_CS"/>
</dbReference>
<dbReference type="InterPro" id="IPR000292">
    <property type="entry name" value="For/NO2_transpt"/>
</dbReference>
<protein>
    <submittedName>
        <fullName evidence="7">Nitrite transporter NirC</fullName>
    </submittedName>
</protein>
<evidence type="ECO:0000256" key="3">
    <source>
        <dbReference type="ARBA" id="ARBA00022989"/>
    </source>
</evidence>
<evidence type="ECO:0000256" key="2">
    <source>
        <dbReference type="ARBA" id="ARBA00022692"/>
    </source>
</evidence>
<keyword evidence="3 6" id="KW-1133">Transmembrane helix</keyword>
<feature type="transmembrane region" description="Helical" evidence="6">
    <location>
        <begin position="156"/>
        <end position="174"/>
    </location>
</feature>
<feature type="transmembrane region" description="Helical" evidence="6">
    <location>
        <begin position="62"/>
        <end position="83"/>
    </location>
</feature>
<dbReference type="OrthoDB" id="9786493at2"/>
<accession>A0A0M4GC36</accession>
<reference evidence="7 8" key="2">
    <citation type="journal article" date="2016" name="Int. J. Syst. Evol. Microbiol.">
        <title>Bacillus gobiensis sp. nov., isolated from a soil sample.</title>
        <authorList>
            <person name="Liu B."/>
            <person name="Liu G.H."/>
            <person name="Cetin S."/>
            <person name="Schumann P."/>
            <person name="Pan Z.Z."/>
            <person name="Chen Q.Q."/>
        </authorList>
    </citation>
    <scope>NUCLEOTIDE SEQUENCE [LARGE SCALE GENOMIC DNA]</scope>
    <source>
        <strain evidence="7 8">FJAT-4402</strain>
    </source>
</reference>
<dbReference type="Gene3D" id="1.20.1080.10">
    <property type="entry name" value="Glycerol uptake facilitator protein"/>
    <property type="match status" value="1"/>
</dbReference>
<dbReference type="PATRIC" id="fig|1441095.3.peg.4250"/>
<dbReference type="GO" id="GO:0015499">
    <property type="term" value="F:formate transmembrane transporter activity"/>
    <property type="evidence" value="ECO:0007669"/>
    <property type="project" value="TreeGrafter"/>
</dbReference>
<dbReference type="AlphaFoldDB" id="A0A0M4GC36"/>
<organism evidence="7 8">
    <name type="scientific">Bacillus gobiensis</name>
    <dbReference type="NCBI Taxonomy" id="1441095"/>
    <lineage>
        <taxon>Bacteria</taxon>
        <taxon>Bacillati</taxon>
        <taxon>Bacillota</taxon>
        <taxon>Bacilli</taxon>
        <taxon>Bacillales</taxon>
        <taxon>Bacillaceae</taxon>
        <taxon>Bacillus</taxon>
    </lineage>
</organism>
<evidence type="ECO:0000256" key="1">
    <source>
        <dbReference type="ARBA" id="ARBA00004141"/>
    </source>
</evidence>
<dbReference type="EMBL" id="CP012600">
    <property type="protein sequence ID" value="ALC83440.1"/>
    <property type="molecule type" value="Genomic_DNA"/>
</dbReference>
<evidence type="ECO:0000256" key="6">
    <source>
        <dbReference type="SAM" id="Phobius"/>
    </source>
</evidence>